<feature type="domain" description="Tail specific protease" evidence="1">
    <location>
        <begin position="262"/>
        <end position="477"/>
    </location>
</feature>
<dbReference type="GO" id="GO:0004175">
    <property type="term" value="F:endopeptidase activity"/>
    <property type="evidence" value="ECO:0007669"/>
    <property type="project" value="TreeGrafter"/>
</dbReference>
<dbReference type="GO" id="GO:0006508">
    <property type="term" value="P:proteolysis"/>
    <property type="evidence" value="ECO:0007669"/>
    <property type="project" value="InterPro"/>
</dbReference>
<dbReference type="InterPro" id="IPR029045">
    <property type="entry name" value="ClpP/crotonase-like_dom_sf"/>
</dbReference>
<keyword evidence="2" id="KW-0378">Hydrolase</keyword>
<name>H6RF22_9BACT</name>
<organism evidence="2">
    <name type="scientific">uncultured Flavobacteriia bacterium</name>
    <dbReference type="NCBI Taxonomy" id="212695"/>
    <lineage>
        <taxon>Bacteria</taxon>
        <taxon>Pseudomonadati</taxon>
        <taxon>Bacteroidota</taxon>
        <taxon>Flavobacteriia</taxon>
        <taxon>environmental samples</taxon>
    </lineage>
</organism>
<dbReference type="InterPro" id="IPR005151">
    <property type="entry name" value="Tail-specific_protease"/>
</dbReference>
<dbReference type="PANTHER" id="PTHR32060">
    <property type="entry name" value="TAIL-SPECIFIC PROTEASE"/>
    <property type="match status" value="1"/>
</dbReference>
<dbReference type="SUPFAM" id="SSF52096">
    <property type="entry name" value="ClpP/crotonase"/>
    <property type="match status" value="1"/>
</dbReference>
<dbReference type="GO" id="GO:0007165">
    <property type="term" value="P:signal transduction"/>
    <property type="evidence" value="ECO:0007669"/>
    <property type="project" value="TreeGrafter"/>
</dbReference>
<evidence type="ECO:0000313" key="2">
    <source>
        <dbReference type="EMBL" id="CCF99633.1"/>
    </source>
</evidence>
<proteinExistence type="predicted"/>
<dbReference type="Pfam" id="PF03572">
    <property type="entry name" value="Peptidase_S41"/>
    <property type="match status" value="1"/>
</dbReference>
<dbReference type="Gene3D" id="3.90.226.10">
    <property type="entry name" value="2-enoyl-CoA Hydratase, Chain A, domain 1"/>
    <property type="match status" value="1"/>
</dbReference>
<reference evidence="2" key="2">
    <citation type="submission" date="2012-02" db="EMBL/GenBank/DDBJ databases">
        <authorList>
            <person name="Genoscope - CEA"/>
        </authorList>
    </citation>
    <scope>NUCLEOTIDE SEQUENCE</scope>
</reference>
<sequence>MRRLGLLTLAVVLLGPTGTGTLRAQDDLDSLDKWVREMHPDPFLRCGESAWIRQLDGTREQWLKASSMERIRLANLLLQTMQDSHSAVSAYDWIWEVERLHGTLPIRWAIEGRALWVLDSGLPGLPEEVRVIALNGRAASDVVQDALDLSTMEGPSLGATARMAAHNITPWVLGTSDTSALALTWLDPDDGLPTTRTFQAQGWRKARSGWAEISTRRPVVSWSFPDGDHLTARDNRRQERENRRLANAGRPRRVQTHWTGAATLKISSFSQGSWSRYHKRLHKGMERVKELQCPLIVDLRGNPGGQSPRMEMLWNHLALKQTHLPYALVAKQSLPTARANGRYYKRLRKRWVDKHRHHSSDARYIYTMATLPLGETDTLFFPQKGVPPHGFRGPVAVVIDGESASASVSFAGAIQDEQRGPLIGESCMGPSNGTMGNPYIRMLPRSGIAFSLSTAVYMAKPCENWGDTAPIQPDIHVPAMWKRNSTLSELVQQWIDAQHHAP</sequence>
<dbReference type="GO" id="GO:0030288">
    <property type="term" value="C:outer membrane-bounded periplasmic space"/>
    <property type="evidence" value="ECO:0007669"/>
    <property type="project" value="TreeGrafter"/>
</dbReference>
<accession>H6RF22</accession>
<protein>
    <submittedName>
        <fullName evidence="2">Peptidase, S41 family</fullName>
        <ecNumber evidence="2">3.4.-.-</ecNumber>
    </submittedName>
</protein>
<dbReference type="EMBL" id="FO117585">
    <property type="protein sequence ID" value="CCF99633.1"/>
    <property type="molecule type" value="Genomic_DNA"/>
</dbReference>
<dbReference type="AlphaFoldDB" id="H6RF22"/>
<evidence type="ECO:0000259" key="1">
    <source>
        <dbReference type="Pfam" id="PF03572"/>
    </source>
</evidence>
<dbReference type="PANTHER" id="PTHR32060:SF30">
    <property type="entry name" value="CARBOXY-TERMINAL PROCESSING PROTEASE CTPA"/>
    <property type="match status" value="1"/>
</dbReference>
<dbReference type="GO" id="GO:0008236">
    <property type="term" value="F:serine-type peptidase activity"/>
    <property type="evidence" value="ECO:0007669"/>
    <property type="project" value="InterPro"/>
</dbReference>
<gene>
    <name evidence="2" type="ORF">VIS_S18BPA60031</name>
</gene>
<dbReference type="EC" id="3.4.-.-" evidence="2"/>
<reference evidence="2" key="1">
    <citation type="journal article" date="2012" name="Environ. Microbiol.">
        <title>Genomic content of uncultured Bacteroidetes from contrasting oceanic provinces in the North Atlantic Ocean.</title>
        <authorList>
            <person name="Gomez-Pereira P.R."/>
            <person name="Schuler M."/>
            <person name="Fuchs B.M."/>
            <person name="Bennke C."/>
            <person name="Teeling H."/>
            <person name="Waldmann J."/>
            <person name="Richter M."/>
            <person name="Barbe V."/>
            <person name="Bataille E."/>
            <person name="Glockner F.O."/>
            <person name="Amann R."/>
        </authorList>
    </citation>
    <scope>NUCLEOTIDE SEQUENCE</scope>
</reference>